<evidence type="ECO:0000256" key="2">
    <source>
        <dbReference type="ARBA" id="ARBA00022691"/>
    </source>
</evidence>
<dbReference type="HOGENOM" id="CLU_009273_10_0_5"/>
<keyword evidence="8" id="KW-1185">Reference proteome</keyword>
<dbReference type="OrthoDB" id="9782387at2"/>
<dbReference type="Pfam" id="PF04055">
    <property type="entry name" value="Radical_SAM"/>
    <property type="match status" value="1"/>
</dbReference>
<keyword evidence="2" id="KW-0949">S-adenosyl-L-methionine</keyword>
<dbReference type="SFLD" id="SFLDG01067">
    <property type="entry name" value="SPASM/twitch_domain_containing"/>
    <property type="match status" value="1"/>
</dbReference>
<evidence type="ECO:0000313" key="8">
    <source>
        <dbReference type="Proteomes" id="UP000001976"/>
    </source>
</evidence>
<reference evidence="7 8" key="1">
    <citation type="journal article" date="2001" name="Proc. Natl. Acad. Sci. U.S.A.">
        <title>Analysis of the chromosome sequence of the legume symbiont Sinorhizobium meliloti strain 1021.</title>
        <authorList>
            <person name="Capela D."/>
            <person name="Barloy-Hubler F."/>
            <person name="Gouzy J."/>
            <person name="Bothe G."/>
            <person name="Ampe F."/>
            <person name="Batut J."/>
            <person name="Boistard P."/>
            <person name="Becker A."/>
            <person name="Boutry M."/>
            <person name="Cadieu E."/>
            <person name="Dreano S."/>
            <person name="Gloux S."/>
            <person name="Godrie T."/>
            <person name="Goffeau A."/>
            <person name="Kahn D."/>
            <person name="Kiss E."/>
            <person name="Lelaure V."/>
            <person name="Masuy D."/>
            <person name="Pohl T."/>
            <person name="Portetelle D."/>
            <person name="Puehler A."/>
            <person name="Purnelle B."/>
            <person name="Ramsperger U."/>
            <person name="Renard C."/>
            <person name="Thebault P."/>
            <person name="Vandenbol M."/>
            <person name="Weidner S."/>
            <person name="Galibert F."/>
        </authorList>
    </citation>
    <scope>NUCLEOTIDE SEQUENCE [LARGE SCALE GENOMIC DNA]</scope>
    <source>
        <strain evidence="7 8">1021</strain>
    </source>
</reference>
<dbReference type="InterPro" id="IPR007197">
    <property type="entry name" value="rSAM"/>
</dbReference>
<protein>
    <submittedName>
        <fullName evidence="7">Arylsulfatase regulatory protein</fullName>
    </submittedName>
</protein>
<evidence type="ECO:0000256" key="3">
    <source>
        <dbReference type="ARBA" id="ARBA00022723"/>
    </source>
</evidence>
<feature type="domain" description="Radical SAM core" evidence="6">
    <location>
        <begin position="1"/>
        <end position="224"/>
    </location>
</feature>
<reference evidence="8" key="2">
    <citation type="journal article" date="2001" name="Science">
        <title>The composite genome of the legume symbiont Sinorhizobium meliloti.</title>
        <authorList>
            <person name="Galibert F."/>
            <person name="Finan T.M."/>
            <person name="Long S.R."/>
            <person name="Puehler A."/>
            <person name="Abola P."/>
            <person name="Ampe F."/>
            <person name="Barloy-Hubler F."/>
            <person name="Barnett M.J."/>
            <person name="Becker A."/>
            <person name="Boistard P."/>
            <person name="Bothe G."/>
            <person name="Boutry M."/>
            <person name="Bowser L."/>
            <person name="Buhrmester J."/>
            <person name="Cadieu E."/>
            <person name="Capela D."/>
            <person name="Chain P."/>
            <person name="Cowie A."/>
            <person name="Davis R.W."/>
            <person name="Dreano S."/>
            <person name="Federspiel N.A."/>
            <person name="Fisher R.F."/>
            <person name="Gloux S."/>
            <person name="Godrie T."/>
            <person name="Goffeau A."/>
            <person name="Golding B."/>
            <person name="Gouzy J."/>
            <person name="Gurjal M."/>
            <person name="Hernandez-Lucas I."/>
            <person name="Hong A."/>
            <person name="Huizar L."/>
            <person name="Hyman R.W."/>
            <person name="Jones T."/>
            <person name="Kahn D."/>
            <person name="Kahn M.L."/>
            <person name="Kalman S."/>
            <person name="Keating D.H."/>
            <person name="Kiss E."/>
            <person name="Komp C."/>
            <person name="Lelaure V."/>
            <person name="Masuy D."/>
            <person name="Palm C."/>
            <person name="Peck M.C."/>
            <person name="Pohl T.M."/>
            <person name="Portetelle D."/>
            <person name="Purnelle B."/>
            <person name="Ramsperger U."/>
            <person name="Surzycki R."/>
            <person name="Thebault P."/>
            <person name="Vandenbol M."/>
            <person name="Vorhoelter F.J."/>
            <person name="Weidner S."/>
            <person name="Wells D.H."/>
            <person name="Wong K."/>
            <person name="Yeh K.-C."/>
            <person name="Batut J."/>
        </authorList>
    </citation>
    <scope>NUCLEOTIDE SEQUENCE [LARGE SCALE GENOMIC DNA]</scope>
    <source>
        <strain evidence="8">1021</strain>
    </source>
</reference>
<dbReference type="InterPro" id="IPR013785">
    <property type="entry name" value="Aldolase_TIM"/>
</dbReference>
<dbReference type="SMR" id="Q92LC0"/>
<dbReference type="eggNOG" id="COG0641">
    <property type="taxonomic scope" value="Bacteria"/>
</dbReference>
<evidence type="ECO:0000256" key="4">
    <source>
        <dbReference type="ARBA" id="ARBA00023004"/>
    </source>
</evidence>
<dbReference type="InterPro" id="IPR023867">
    <property type="entry name" value="Sulphatase_maturase_rSAM"/>
</dbReference>
<keyword evidence="4" id="KW-0408">Iron</keyword>
<evidence type="ECO:0000259" key="6">
    <source>
        <dbReference type="PROSITE" id="PS51918"/>
    </source>
</evidence>
<gene>
    <name evidence="7" type="primary">aslB</name>
    <name evidence="7" type="ORF">SMc03767</name>
</gene>
<dbReference type="AlphaFoldDB" id="Q92LC0"/>
<dbReference type="InterPro" id="IPR026357">
    <property type="entry name" value="rSAM_SPASM_GrrM_OscB"/>
</dbReference>
<dbReference type="PROSITE" id="PS51918">
    <property type="entry name" value="RADICAL_SAM"/>
    <property type="match status" value="1"/>
</dbReference>
<dbReference type="NCBIfam" id="TIGR04261">
    <property type="entry name" value="rSAM_GlyRichRpt"/>
    <property type="match status" value="1"/>
</dbReference>
<dbReference type="GO" id="GO:0051536">
    <property type="term" value="F:iron-sulfur cluster binding"/>
    <property type="evidence" value="ECO:0007669"/>
    <property type="project" value="UniProtKB-KW"/>
</dbReference>
<dbReference type="SFLD" id="SFLDG01072">
    <property type="entry name" value="dehydrogenase_like"/>
    <property type="match status" value="1"/>
</dbReference>
<dbReference type="InterPro" id="IPR006638">
    <property type="entry name" value="Elp3/MiaA/NifB-like_rSAM"/>
</dbReference>
<dbReference type="PANTHER" id="PTHR43273">
    <property type="entry name" value="ANAEROBIC SULFATASE-MATURATING ENZYME HOMOLOG ASLB-RELATED"/>
    <property type="match status" value="1"/>
</dbReference>
<evidence type="ECO:0000256" key="1">
    <source>
        <dbReference type="ARBA" id="ARBA00001966"/>
    </source>
</evidence>
<dbReference type="SMART" id="SM00729">
    <property type="entry name" value="Elp3"/>
    <property type="match status" value="1"/>
</dbReference>
<dbReference type="PANTHER" id="PTHR43273:SF8">
    <property type="entry name" value="RADICAL SAM DOMAIN PROTEIN"/>
    <property type="match status" value="1"/>
</dbReference>
<dbReference type="InterPro" id="IPR058240">
    <property type="entry name" value="rSAM_sf"/>
</dbReference>
<dbReference type="Gene3D" id="3.20.20.70">
    <property type="entry name" value="Aldolase class I"/>
    <property type="match status" value="1"/>
</dbReference>
<dbReference type="PATRIC" id="fig|266834.11.peg.4701"/>
<dbReference type="EMBL" id="AL591688">
    <property type="protein sequence ID" value="CAC47731.1"/>
    <property type="molecule type" value="Genomic_DNA"/>
</dbReference>
<dbReference type="SFLD" id="SFLDG01386">
    <property type="entry name" value="main_SPASM_domain-containing"/>
    <property type="match status" value="1"/>
</dbReference>
<comment type="cofactor">
    <cofactor evidence="1">
        <name>[4Fe-4S] cluster</name>
        <dbReference type="ChEBI" id="CHEBI:49883"/>
    </cofactor>
</comment>
<evidence type="ECO:0000313" key="7">
    <source>
        <dbReference type="EMBL" id="CAC47731.1"/>
    </source>
</evidence>
<dbReference type="GO" id="GO:0016491">
    <property type="term" value="F:oxidoreductase activity"/>
    <property type="evidence" value="ECO:0007669"/>
    <property type="project" value="InterPro"/>
</dbReference>
<dbReference type="EnsemblBacteria" id="CAC47731">
    <property type="protein sequence ID" value="CAC47731"/>
    <property type="gene ID" value="SMc03767"/>
</dbReference>
<sequence length="372" mass="41965">MIQPTPFCNLDCSYCYLPHRSNRDRMSAETLERIGELILGGDLLTKEATVIWHAGEPLTLPPSWYEDAFAILERHRLADVRISHAFQTNATLLDERWLPIVSRHDVRIGISIDGPESIHDTRRRTRGGRGTFSRTIRGLRFLRDSGVPFHVITVLSWETLSQPDELFDFYISEGIERISFNIEEIEGINKGSSLKRPDVKEAFRAFLRRFIERNSMREHPLWIREFADSIRTISIPSGAALPNLLIEPLAIVSVSSSGNMSTFSPELLGNQASKFMNFEFGNIHHVSPDQMLLDASFQNVLKEIEQGVAVCRKSCPWFRWCGGGAPANKYFEHGSFAVGSTMFCELTKSVLLDTVLAAIEDGLSHSLVRGVE</sequence>
<dbReference type="CDD" id="cd01335">
    <property type="entry name" value="Radical_SAM"/>
    <property type="match status" value="1"/>
</dbReference>
<proteinExistence type="predicted"/>
<dbReference type="Proteomes" id="UP000001976">
    <property type="component" value="Chromosome"/>
</dbReference>
<organism evidence="7 8">
    <name type="scientific">Rhizobium meliloti (strain 1021)</name>
    <name type="common">Ensifer meliloti</name>
    <name type="synonym">Sinorhizobium meliloti</name>
    <dbReference type="NCBI Taxonomy" id="266834"/>
    <lineage>
        <taxon>Bacteria</taxon>
        <taxon>Pseudomonadati</taxon>
        <taxon>Pseudomonadota</taxon>
        <taxon>Alphaproteobacteria</taxon>
        <taxon>Hyphomicrobiales</taxon>
        <taxon>Rhizobiaceae</taxon>
        <taxon>Sinorhizobium/Ensifer group</taxon>
        <taxon>Sinorhizobium</taxon>
    </lineage>
</organism>
<dbReference type="KEGG" id="sme:SMc03767"/>
<evidence type="ECO:0000256" key="5">
    <source>
        <dbReference type="ARBA" id="ARBA00023014"/>
    </source>
</evidence>
<dbReference type="SFLD" id="SFLDS00029">
    <property type="entry name" value="Radical_SAM"/>
    <property type="match status" value="1"/>
</dbReference>
<dbReference type="GO" id="GO:0046872">
    <property type="term" value="F:metal ion binding"/>
    <property type="evidence" value="ECO:0007669"/>
    <property type="project" value="UniProtKB-KW"/>
</dbReference>
<keyword evidence="3" id="KW-0479">Metal-binding</keyword>
<name>Q92LC0_RHIME</name>
<dbReference type="SUPFAM" id="SSF102114">
    <property type="entry name" value="Radical SAM enzymes"/>
    <property type="match status" value="1"/>
</dbReference>
<accession>Q92LC0</accession>
<keyword evidence="5" id="KW-0411">Iron-sulfur</keyword>